<reference evidence="1" key="1">
    <citation type="submission" date="2021-01" db="EMBL/GenBank/DDBJ databases">
        <authorList>
            <consortium name="Genoscope - CEA"/>
            <person name="William W."/>
        </authorList>
    </citation>
    <scope>NUCLEOTIDE SEQUENCE</scope>
</reference>
<dbReference type="AlphaFoldDB" id="A0A8S1QSI2"/>
<proteinExistence type="predicted"/>
<accession>A0A8S1QSI2</accession>
<keyword evidence="2" id="KW-1185">Reference proteome</keyword>
<protein>
    <submittedName>
        <fullName evidence="1">Uncharacterized protein</fullName>
    </submittedName>
</protein>
<dbReference type="EMBL" id="CAJJDN010000116">
    <property type="protein sequence ID" value="CAD8118112.1"/>
    <property type="molecule type" value="Genomic_DNA"/>
</dbReference>
<sequence length="47" mass="5899">MLLSIQNQLKIFKFSCWSHYQTLWIRILFQLSQYMNYCRQQKCQCFS</sequence>
<evidence type="ECO:0000313" key="1">
    <source>
        <dbReference type="EMBL" id="CAD8118112.1"/>
    </source>
</evidence>
<comment type="caution">
    <text evidence="1">The sequence shown here is derived from an EMBL/GenBank/DDBJ whole genome shotgun (WGS) entry which is preliminary data.</text>
</comment>
<gene>
    <name evidence="1" type="ORF">PSON_ATCC_30995.1.T1160047</name>
</gene>
<organism evidence="1 2">
    <name type="scientific">Paramecium sonneborni</name>
    <dbReference type="NCBI Taxonomy" id="65129"/>
    <lineage>
        <taxon>Eukaryota</taxon>
        <taxon>Sar</taxon>
        <taxon>Alveolata</taxon>
        <taxon>Ciliophora</taxon>
        <taxon>Intramacronucleata</taxon>
        <taxon>Oligohymenophorea</taxon>
        <taxon>Peniculida</taxon>
        <taxon>Parameciidae</taxon>
        <taxon>Paramecium</taxon>
    </lineage>
</organism>
<name>A0A8S1QSI2_9CILI</name>
<dbReference type="Proteomes" id="UP000692954">
    <property type="component" value="Unassembled WGS sequence"/>
</dbReference>
<evidence type="ECO:0000313" key="2">
    <source>
        <dbReference type="Proteomes" id="UP000692954"/>
    </source>
</evidence>